<name>A0ABQ8JSU7_DERPT</name>
<organism evidence="2 3">
    <name type="scientific">Dermatophagoides pteronyssinus</name>
    <name type="common">European house dust mite</name>
    <dbReference type="NCBI Taxonomy" id="6956"/>
    <lineage>
        <taxon>Eukaryota</taxon>
        <taxon>Metazoa</taxon>
        <taxon>Ecdysozoa</taxon>
        <taxon>Arthropoda</taxon>
        <taxon>Chelicerata</taxon>
        <taxon>Arachnida</taxon>
        <taxon>Acari</taxon>
        <taxon>Acariformes</taxon>
        <taxon>Sarcoptiformes</taxon>
        <taxon>Astigmata</taxon>
        <taxon>Psoroptidia</taxon>
        <taxon>Analgoidea</taxon>
        <taxon>Pyroglyphidae</taxon>
        <taxon>Dermatophagoidinae</taxon>
        <taxon>Dermatophagoides</taxon>
    </lineage>
</organism>
<feature type="chain" id="PRO_5045952290" evidence="1">
    <location>
        <begin position="24"/>
        <end position="128"/>
    </location>
</feature>
<comment type="caution">
    <text evidence="2">The sequence shown here is derived from an EMBL/GenBank/DDBJ whole genome shotgun (WGS) entry which is preliminary data.</text>
</comment>
<evidence type="ECO:0000256" key="1">
    <source>
        <dbReference type="SAM" id="SignalP"/>
    </source>
</evidence>
<dbReference type="EMBL" id="NJHN03000017">
    <property type="protein sequence ID" value="KAH9425694.1"/>
    <property type="molecule type" value="Genomic_DNA"/>
</dbReference>
<gene>
    <name evidence="2" type="ORF">DERP_004911</name>
</gene>
<feature type="signal peptide" evidence="1">
    <location>
        <begin position="1"/>
        <end position="23"/>
    </location>
</feature>
<keyword evidence="1" id="KW-0732">Signal</keyword>
<proteinExistence type="predicted"/>
<evidence type="ECO:0000313" key="3">
    <source>
        <dbReference type="Proteomes" id="UP000887458"/>
    </source>
</evidence>
<accession>A0ABQ8JSU7</accession>
<protein>
    <submittedName>
        <fullName evidence="2">Uncharacterized protein</fullName>
    </submittedName>
</protein>
<reference evidence="2 3" key="2">
    <citation type="journal article" date="2022" name="Mol. Biol. Evol.">
        <title>Comparative Genomics Reveals Insights into the Divergent Evolution of Astigmatic Mites and Household Pest Adaptations.</title>
        <authorList>
            <person name="Xiong Q."/>
            <person name="Wan A.T."/>
            <person name="Liu X."/>
            <person name="Fung C.S."/>
            <person name="Xiao X."/>
            <person name="Malainual N."/>
            <person name="Hou J."/>
            <person name="Wang L."/>
            <person name="Wang M."/>
            <person name="Yang K.Y."/>
            <person name="Cui Y."/>
            <person name="Leung E.L."/>
            <person name="Nong W."/>
            <person name="Shin S.K."/>
            <person name="Au S.W."/>
            <person name="Jeong K.Y."/>
            <person name="Chew F.T."/>
            <person name="Hui J.H."/>
            <person name="Leung T.F."/>
            <person name="Tungtrongchitr A."/>
            <person name="Zhong N."/>
            <person name="Liu Z."/>
            <person name="Tsui S.K."/>
        </authorList>
    </citation>
    <scope>NUCLEOTIDE SEQUENCE [LARGE SCALE GENOMIC DNA]</scope>
    <source>
        <strain evidence="2">Derp</strain>
    </source>
</reference>
<dbReference type="Proteomes" id="UP000887458">
    <property type="component" value="Unassembled WGS sequence"/>
</dbReference>
<sequence>MSVFVRKIFGWLCLTHLIWSGQSYHCGGQFWSSKSQFLSAYVPCRIQNDHPGLMALPSDNFQLARQPQDDRFESIYLRGTNNHRIFHNLKVDPESQRIRSIRTDVGKNGRHSLHLMVSEKKTKLSRYN</sequence>
<reference evidence="2 3" key="1">
    <citation type="journal article" date="2018" name="J. Allergy Clin. Immunol.">
        <title>High-quality assembly of Dermatophagoides pteronyssinus genome and transcriptome reveals a wide range of novel allergens.</title>
        <authorList>
            <person name="Liu X.Y."/>
            <person name="Yang K.Y."/>
            <person name="Wang M.Q."/>
            <person name="Kwok J.S."/>
            <person name="Zeng X."/>
            <person name="Yang Z."/>
            <person name="Xiao X.J."/>
            <person name="Lau C.P."/>
            <person name="Li Y."/>
            <person name="Huang Z.M."/>
            <person name="Ba J.G."/>
            <person name="Yim A.K."/>
            <person name="Ouyang C.Y."/>
            <person name="Ngai S.M."/>
            <person name="Chan T.F."/>
            <person name="Leung E.L."/>
            <person name="Liu L."/>
            <person name="Liu Z.G."/>
            <person name="Tsui S.K."/>
        </authorList>
    </citation>
    <scope>NUCLEOTIDE SEQUENCE [LARGE SCALE GENOMIC DNA]</scope>
    <source>
        <strain evidence="2">Derp</strain>
    </source>
</reference>
<keyword evidence="3" id="KW-1185">Reference proteome</keyword>
<evidence type="ECO:0000313" key="2">
    <source>
        <dbReference type="EMBL" id="KAH9425694.1"/>
    </source>
</evidence>